<reference evidence="3" key="1">
    <citation type="journal article" date="2014" name="Front. Microbiol.">
        <title>High frequency of phylogenetically diverse reductive dehalogenase-homologous genes in deep subseafloor sedimentary metagenomes.</title>
        <authorList>
            <person name="Kawai M."/>
            <person name="Futagami T."/>
            <person name="Toyoda A."/>
            <person name="Takaki Y."/>
            <person name="Nishi S."/>
            <person name="Hori S."/>
            <person name="Arai W."/>
            <person name="Tsubouchi T."/>
            <person name="Morono Y."/>
            <person name="Uchiyama I."/>
            <person name="Ito T."/>
            <person name="Fujiyama A."/>
            <person name="Inagaki F."/>
            <person name="Takami H."/>
        </authorList>
    </citation>
    <scope>NUCLEOTIDE SEQUENCE</scope>
    <source>
        <strain evidence="3">Expedition CK06-06</strain>
    </source>
</reference>
<dbReference type="InterPro" id="IPR003786">
    <property type="entry name" value="FdhD"/>
</dbReference>
<evidence type="ECO:0008006" key="4">
    <source>
        <dbReference type="Google" id="ProtNLM"/>
    </source>
</evidence>
<dbReference type="GO" id="GO:0016783">
    <property type="term" value="F:sulfurtransferase activity"/>
    <property type="evidence" value="ECO:0007669"/>
    <property type="project" value="InterPro"/>
</dbReference>
<sequence length="189" mass="20707">MRISEEGENDTEDVVAREFSLTIILNNQELVTLLCSPTDLKYLAIGFLASEGLLRGKDEIKKMVLDTKRGVVRVETEEGGELARDVLFKRLITSGCGRGASFYRAADATGQKVESQAKVSAPEVFALVKEFAQHSQVFKATGGVHSAALCHTKGILVFSEDIGRHNAIDKIFGECMLRDIPTDDHNAHN</sequence>
<keyword evidence="2" id="KW-0501">Molybdenum cofactor biosynthesis</keyword>
<proteinExistence type="predicted"/>
<dbReference type="EMBL" id="BARV01038313">
    <property type="protein sequence ID" value="GAI47140.1"/>
    <property type="molecule type" value="Genomic_DNA"/>
</dbReference>
<evidence type="ECO:0000256" key="1">
    <source>
        <dbReference type="ARBA" id="ARBA00022490"/>
    </source>
</evidence>
<dbReference type="AlphaFoldDB" id="X1Q7W6"/>
<evidence type="ECO:0000313" key="3">
    <source>
        <dbReference type="EMBL" id="GAI47140.1"/>
    </source>
</evidence>
<dbReference type="Pfam" id="PF02634">
    <property type="entry name" value="FdhD-NarQ"/>
    <property type="match status" value="1"/>
</dbReference>
<dbReference type="SUPFAM" id="SSF53927">
    <property type="entry name" value="Cytidine deaminase-like"/>
    <property type="match status" value="1"/>
</dbReference>
<dbReference type="Gene3D" id="3.10.20.10">
    <property type="match status" value="1"/>
</dbReference>
<dbReference type="PANTHER" id="PTHR30592:SF1">
    <property type="entry name" value="SULFUR CARRIER PROTEIN FDHD"/>
    <property type="match status" value="1"/>
</dbReference>
<protein>
    <recommendedName>
        <fullName evidence="4">Formate dehydrogenase family accessory protein FdhD</fullName>
    </recommendedName>
</protein>
<dbReference type="InterPro" id="IPR016193">
    <property type="entry name" value="Cytidine_deaminase-like"/>
</dbReference>
<dbReference type="Gene3D" id="3.40.140.10">
    <property type="entry name" value="Cytidine Deaminase, domain 2"/>
    <property type="match status" value="1"/>
</dbReference>
<gene>
    <name evidence="3" type="ORF">S06H3_59059</name>
</gene>
<organism evidence="3">
    <name type="scientific">marine sediment metagenome</name>
    <dbReference type="NCBI Taxonomy" id="412755"/>
    <lineage>
        <taxon>unclassified sequences</taxon>
        <taxon>metagenomes</taxon>
        <taxon>ecological metagenomes</taxon>
    </lineage>
</organism>
<keyword evidence="1" id="KW-0963">Cytoplasm</keyword>
<accession>X1Q7W6</accession>
<dbReference type="GO" id="GO:0006777">
    <property type="term" value="P:Mo-molybdopterin cofactor biosynthetic process"/>
    <property type="evidence" value="ECO:0007669"/>
    <property type="project" value="UniProtKB-KW"/>
</dbReference>
<dbReference type="PANTHER" id="PTHR30592">
    <property type="entry name" value="FORMATE DEHYDROGENASE"/>
    <property type="match status" value="1"/>
</dbReference>
<name>X1Q7W6_9ZZZZ</name>
<comment type="caution">
    <text evidence="3">The sequence shown here is derived from an EMBL/GenBank/DDBJ whole genome shotgun (WGS) entry which is preliminary data.</text>
</comment>
<evidence type="ECO:0000256" key="2">
    <source>
        <dbReference type="ARBA" id="ARBA00023150"/>
    </source>
</evidence>